<dbReference type="InterPro" id="IPR002492">
    <property type="entry name" value="Transposase_Tc1-like"/>
</dbReference>
<evidence type="ECO:0000259" key="1">
    <source>
        <dbReference type="Pfam" id="PF01498"/>
    </source>
</evidence>
<comment type="caution">
    <text evidence="2">The sequence shown here is derived from an EMBL/GenBank/DDBJ whole genome shotgun (WGS) entry which is preliminary data.</text>
</comment>
<dbReference type="Pfam" id="PF01498">
    <property type="entry name" value="HTH_Tnp_Tc3_2"/>
    <property type="match status" value="1"/>
</dbReference>
<protein>
    <recommendedName>
        <fullName evidence="1">Transposase Tc1-like domain-containing protein</fullName>
    </recommendedName>
</protein>
<organism evidence="2 3">
    <name type="scientific">Portunus trituberculatus</name>
    <name type="common">Swimming crab</name>
    <name type="synonym">Neptunus trituberculatus</name>
    <dbReference type="NCBI Taxonomy" id="210409"/>
    <lineage>
        <taxon>Eukaryota</taxon>
        <taxon>Metazoa</taxon>
        <taxon>Ecdysozoa</taxon>
        <taxon>Arthropoda</taxon>
        <taxon>Crustacea</taxon>
        <taxon>Multicrustacea</taxon>
        <taxon>Malacostraca</taxon>
        <taxon>Eumalacostraca</taxon>
        <taxon>Eucarida</taxon>
        <taxon>Decapoda</taxon>
        <taxon>Pleocyemata</taxon>
        <taxon>Brachyura</taxon>
        <taxon>Eubrachyura</taxon>
        <taxon>Portunoidea</taxon>
        <taxon>Portunidae</taxon>
        <taxon>Portuninae</taxon>
        <taxon>Portunus</taxon>
    </lineage>
</organism>
<feature type="domain" description="Transposase Tc1-like" evidence="1">
    <location>
        <begin position="59"/>
        <end position="127"/>
    </location>
</feature>
<evidence type="ECO:0000313" key="2">
    <source>
        <dbReference type="EMBL" id="MPD05680.1"/>
    </source>
</evidence>
<dbReference type="GO" id="GO:0015074">
    <property type="term" value="P:DNA integration"/>
    <property type="evidence" value="ECO:0007669"/>
    <property type="project" value="InterPro"/>
</dbReference>
<dbReference type="AlphaFoldDB" id="A0A5B7KER9"/>
<name>A0A5B7KER9_PORTR</name>
<proteinExistence type="predicted"/>
<keyword evidence="3" id="KW-1185">Reference proteome</keyword>
<evidence type="ECO:0000313" key="3">
    <source>
        <dbReference type="Proteomes" id="UP000324222"/>
    </source>
</evidence>
<dbReference type="Proteomes" id="UP000324222">
    <property type="component" value="Unassembled WGS sequence"/>
</dbReference>
<dbReference type="EMBL" id="VSRR010147156">
    <property type="protein sequence ID" value="MPD05680.1"/>
    <property type="molecule type" value="Genomic_DNA"/>
</dbReference>
<gene>
    <name evidence="2" type="ORF">E2C01_101438</name>
</gene>
<sequence>MENPRHSTKEQLASTVSLYRTNCSKVGQALQGWWHMDLPEHGHRSGRALKVIQRTANIIRQQVEGNPQISASEIKENNPLLLADVSKRTVQNTLHDRLRYRSCLPCRKPRLTQQQVKNRIAFCWKYLKWDAAKWQRVL</sequence>
<accession>A0A5B7KER9</accession>
<dbReference type="GO" id="GO:0006313">
    <property type="term" value="P:DNA transposition"/>
    <property type="evidence" value="ECO:0007669"/>
    <property type="project" value="InterPro"/>
</dbReference>
<reference evidence="2 3" key="1">
    <citation type="submission" date="2019-05" db="EMBL/GenBank/DDBJ databases">
        <title>Another draft genome of Portunus trituberculatus and its Hox gene families provides insights of decapod evolution.</title>
        <authorList>
            <person name="Jeong J.-H."/>
            <person name="Song I."/>
            <person name="Kim S."/>
            <person name="Choi T."/>
            <person name="Kim D."/>
            <person name="Ryu S."/>
            <person name="Kim W."/>
        </authorList>
    </citation>
    <scope>NUCLEOTIDE SEQUENCE [LARGE SCALE GENOMIC DNA]</scope>
    <source>
        <tissue evidence="2">Muscle</tissue>
    </source>
</reference>
<dbReference type="GO" id="GO:0003677">
    <property type="term" value="F:DNA binding"/>
    <property type="evidence" value="ECO:0007669"/>
    <property type="project" value="InterPro"/>
</dbReference>